<dbReference type="RefSeq" id="WP_057436816.1">
    <property type="nucleotide sequence ID" value="NZ_LJQH01000278.1"/>
</dbReference>
<comment type="caution">
    <text evidence="2">The sequence shown here is derived from an EMBL/GenBank/DDBJ whole genome shotgun (WGS) entry which is preliminary data.</text>
</comment>
<evidence type="ECO:0000313" key="4">
    <source>
        <dbReference type="Proteomes" id="UP000269044"/>
    </source>
</evidence>
<evidence type="ECO:0000313" key="1">
    <source>
        <dbReference type="EMBL" id="RMP06686.1"/>
    </source>
</evidence>
<protein>
    <submittedName>
        <fullName evidence="2">Uncharacterized protein</fullName>
    </submittedName>
</protein>
<dbReference type="EMBL" id="RBRA01000230">
    <property type="protein sequence ID" value="RMQ21181.1"/>
    <property type="molecule type" value="Genomic_DNA"/>
</dbReference>
<dbReference type="AlphaFoldDB" id="A0A0P9Q0Q9"/>
<dbReference type="EMBL" id="RBQG01000321">
    <property type="protein sequence ID" value="RMP06686.1"/>
    <property type="molecule type" value="Genomic_DNA"/>
</dbReference>
<reference evidence="3 4" key="1">
    <citation type="submission" date="2018-08" db="EMBL/GenBank/DDBJ databases">
        <title>Recombination of ecologically and evolutionarily significant loci maintains genetic cohesion in the Pseudomonas syringae species complex.</title>
        <authorList>
            <person name="Dillon M."/>
            <person name="Thakur S."/>
            <person name="Almeida R.N.D."/>
            <person name="Weir B.S."/>
            <person name="Guttman D.S."/>
        </authorList>
    </citation>
    <scope>NUCLEOTIDE SEQUENCE [LARGE SCALE GENOMIC DNA]</scope>
    <source>
        <strain evidence="2 4">ICMP 13052</strain>
        <strain evidence="1 3">ICMP 4330</strain>
    </source>
</reference>
<dbReference type="Proteomes" id="UP000269044">
    <property type="component" value="Unassembled WGS sequence"/>
</dbReference>
<evidence type="ECO:0000313" key="3">
    <source>
        <dbReference type="Proteomes" id="UP000267908"/>
    </source>
</evidence>
<name>A0A0P9Q0Q9_9PSED</name>
<organism evidence="2 4">
    <name type="scientific">Pseudomonas syringae pv. delphinii</name>
    <dbReference type="NCBI Taxonomy" id="192088"/>
    <lineage>
        <taxon>Bacteria</taxon>
        <taxon>Pseudomonadati</taxon>
        <taxon>Pseudomonadota</taxon>
        <taxon>Gammaproteobacteria</taxon>
        <taxon>Pseudomonadales</taxon>
        <taxon>Pseudomonadaceae</taxon>
        <taxon>Pseudomonas</taxon>
    </lineage>
</organism>
<dbReference type="Proteomes" id="UP000267908">
    <property type="component" value="Unassembled WGS sequence"/>
</dbReference>
<gene>
    <name evidence="2" type="ORF">ALQ08_102749</name>
    <name evidence="1" type="ORF">ALQ28_102626</name>
</gene>
<sequence>MSVIAIVIDERKIKPTALIQLHKALNQPLHTLKSLCNEGNPILEIEVFEGDLQERLKTIRSVLEIVSSEKIAAKLYEIPYGEKYAGNKNIDKRDVTADFVNSMLNAVDDEFEKQSNN</sequence>
<evidence type="ECO:0000313" key="2">
    <source>
        <dbReference type="EMBL" id="RMQ21181.1"/>
    </source>
</evidence>
<accession>A0A0P9Q0Q9</accession>
<proteinExistence type="predicted"/>